<keyword evidence="2" id="KW-1185">Reference proteome</keyword>
<dbReference type="RefSeq" id="WP_188459016.1">
    <property type="nucleotide sequence ID" value="NZ_BMGM01000009.1"/>
</dbReference>
<evidence type="ECO:0000313" key="2">
    <source>
        <dbReference type="Proteomes" id="UP000599179"/>
    </source>
</evidence>
<gene>
    <name evidence="1" type="ORF">GCM10010832_20260</name>
</gene>
<protein>
    <recommendedName>
        <fullName evidence="3">Zinc-finger domain-containing protein</fullName>
    </recommendedName>
</protein>
<evidence type="ECO:0000313" key="1">
    <source>
        <dbReference type="EMBL" id="GGE40053.1"/>
    </source>
</evidence>
<comment type="caution">
    <text evidence="1">The sequence shown here is derived from an EMBL/GenBank/DDBJ whole genome shotgun (WGS) entry which is preliminary data.</text>
</comment>
<dbReference type="EMBL" id="BMGM01000009">
    <property type="protein sequence ID" value="GGE40053.1"/>
    <property type="molecule type" value="Genomic_DNA"/>
</dbReference>
<reference evidence="2" key="1">
    <citation type="journal article" date="2019" name="Int. J. Syst. Evol. Microbiol.">
        <title>The Global Catalogue of Microorganisms (GCM) 10K type strain sequencing project: providing services to taxonomists for standard genome sequencing and annotation.</title>
        <authorList>
            <consortium name="The Broad Institute Genomics Platform"/>
            <consortium name="The Broad Institute Genome Sequencing Center for Infectious Disease"/>
            <person name="Wu L."/>
            <person name="Ma J."/>
        </authorList>
    </citation>
    <scope>NUCLEOTIDE SEQUENCE [LARGE SCALE GENOMIC DNA]</scope>
    <source>
        <strain evidence="2">CGMCC 1.12931</strain>
    </source>
</reference>
<organism evidence="1 2">
    <name type="scientific">Psychroflexus planctonicus</name>
    <dbReference type="NCBI Taxonomy" id="1526575"/>
    <lineage>
        <taxon>Bacteria</taxon>
        <taxon>Pseudomonadati</taxon>
        <taxon>Bacteroidota</taxon>
        <taxon>Flavobacteriia</taxon>
        <taxon>Flavobacteriales</taxon>
        <taxon>Flavobacteriaceae</taxon>
        <taxon>Psychroflexus</taxon>
    </lineage>
</organism>
<evidence type="ECO:0008006" key="3">
    <source>
        <dbReference type="Google" id="ProtNLM"/>
    </source>
</evidence>
<name>A0ABQ1SHC2_9FLAO</name>
<sequence length="80" mass="9777">MKNEENIPRSCLKVGHYIDKNQYNETSFWERLRIQLHIINCQRCKQYNKINEKLTNLLKKPKLSALEKDEKEELKNRLKF</sequence>
<dbReference type="Proteomes" id="UP000599179">
    <property type="component" value="Unassembled WGS sequence"/>
</dbReference>
<accession>A0ABQ1SHC2</accession>
<proteinExistence type="predicted"/>